<gene>
    <name evidence="1" type="ORF">NCTC10975_03789</name>
</gene>
<proteinExistence type="predicted"/>
<reference evidence="1 2" key="1">
    <citation type="submission" date="2018-06" db="EMBL/GenBank/DDBJ databases">
        <authorList>
            <consortium name="Pathogen Informatics"/>
            <person name="Doyle S."/>
        </authorList>
    </citation>
    <scope>NUCLEOTIDE SEQUENCE [LARGE SCALE GENOMIC DNA]</scope>
    <source>
        <strain evidence="1 2">NCTC10975</strain>
    </source>
</reference>
<name>A0A2X2CLX3_PROMI</name>
<dbReference type="EMBL" id="UAUE01000027">
    <property type="protein sequence ID" value="SPZ01145.1"/>
    <property type="molecule type" value="Genomic_DNA"/>
</dbReference>
<dbReference type="AlphaFoldDB" id="A0A2X2CLX3"/>
<protein>
    <submittedName>
        <fullName evidence="1">Uncharacterized protein</fullName>
    </submittedName>
</protein>
<organism evidence="1 2">
    <name type="scientific">Proteus mirabilis</name>
    <dbReference type="NCBI Taxonomy" id="584"/>
    <lineage>
        <taxon>Bacteria</taxon>
        <taxon>Pseudomonadati</taxon>
        <taxon>Pseudomonadota</taxon>
        <taxon>Gammaproteobacteria</taxon>
        <taxon>Enterobacterales</taxon>
        <taxon>Morganellaceae</taxon>
        <taxon>Proteus</taxon>
    </lineage>
</organism>
<evidence type="ECO:0000313" key="2">
    <source>
        <dbReference type="Proteomes" id="UP000251485"/>
    </source>
</evidence>
<dbReference type="Proteomes" id="UP000251485">
    <property type="component" value="Unassembled WGS sequence"/>
</dbReference>
<evidence type="ECO:0000313" key="1">
    <source>
        <dbReference type="EMBL" id="SPZ01145.1"/>
    </source>
</evidence>
<sequence>MRKSIIALSILGIIFSNTINANEIKRIKVGGYIIPPAFVNALEEGMSVPVFLTT</sequence>
<accession>A0A2X2CLX3</accession>